<proteinExistence type="predicted"/>
<dbReference type="AlphaFoldDB" id="A0AAW1DRE5"/>
<evidence type="ECO:0000313" key="3">
    <source>
        <dbReference type="Proteomes" id="UP001488805"/>
    </source>
</evidence>
<dbReference type="EMBL" id="JBCEZU010000597">
    <property type="protein sequence ID" value="KAK9513202.1"/>
    <property type="molecule type" value="Genomic_DNA"/>
</dbReference>
<keyword evidence="3" id="KW-1185">Reference proteome</keyword>
<name>A0AAW1DRE5_ZOAVI</name>
<protein>
    <submittedName>
        <fullName evidence="2">Uncharacterized protein</fullName>
    </submittedName>
</protein>
<evidence type="ECO:0000313" key="2">
    <source>
        <dbReference type="EMBL" id="KAK9513202.1"/>
    </source>
</evidence>
<feature type="region of interest" description="Disordered" evidence="1">
    <location>
        <begin position="116"/>
        <end position="138"/>
    </location>
</feature>
<accession>A0AAW1DRE5</accession>
<dbReference type="Proteomes" id="UP001488805">
    <property type="component" value="Unassembled WGS sequence"/>
</dbReference>
<reference evidence="2 3" key="1">
    <citation type="journal article" date="2024" name="Genome Biol. Evol.">
        <title>Chromosome-level genome assembly of the viviparous eelpout Zoarces viviparus.</title>
        <authorList>
            <person name="Fuhrmann N."/>
            <person name="Brasseur M.V."/>
            <person name="Bakowski C.E."/>
            <person name="Podsiadlowski L."/>
            <person name="Prost S."/>
            <person name="Krehenwinkel H."/>
            <person name="Mayer C."/>
        </authorList>
    </citation>
    <scope>NUCLEOTIDE SEQUENCE [LARGE SCALE GENOMIC DNA]</scope>
    <source>
        <strain evidence="2">NO-MEL_2022_Ind0_liver</strain>
    </source>
</reference>
<sequence>MRMAPEGCVVNVHLAICCGPAARARKHPSPTQKGRLFKCQGPGLVSPGRFLGTSQTLSFRRPRWDFQKTSPTGAMTPCSAFVGVQRGTARVEAAAAWLTHRPKIITLPYLGPSPRAAPLRSKQGAHYQPAHWRPVHTA</sequence>
<gene>
    <name evidence="2" type="ORF">VZT92_026755</name>
</gene>
<comment type="caution">
    <text evidence="2">The sequence shown here is derived from an EMBL/GenBank/DDBJ whole genome shotgun (WGS) entry which is preliminary data.</text>
</comment>
<evidence type="ECO:0000256" key="1">
    <source>
        <dbReference type="SAM" id="MobiDB-lite"/>
    </source>
</evidence>
<organism evidence="2 3">
    <name type="scientific">Zoarces viviparus</name>
    <name type="common">Viviparous eelpout</name>
    <name type="synonym">Blennius viviparus</name>
    <dbReference type="NCBI Taxonomy" id="48416"/>
    <lineage>
        <taxon>Eukaryota</taxon>
        <taxon>Metazoa</taxon>
        <taxon>Chordata</taxon>
        <taxon>Craniata</taxon>
        <taxon>Vertebrata</taxon>
        <taxon>Euteleostomi</taxon>
        <taxon>Actinopterygii</taxon>
        <taxon>Neopterygii</taxon>
        <taxon>Teleostei</taxon>
        <taxon>Neoteleostei</taxon>
        <taxon>Acanthomorphata</taxon>
        <taxon>Eupercaria</taxon>
        <taxon>Perciformes</taxon>
        <taxon>Cottioidei</taxon>
        <taxon>Zoarcales</taxon>
        <taxon>Zoarcidae</taxon>
        <taxon>Zoarcinae</taxon>
        <taxon>Zoarces</taxon>
    </lineage>
</organism>